<keyword evidence="1" id="KW-0812">Transmembrane</keyword>
<keyword evidence="1" id="KW-0472">Membrane</keyword>
<dbReference type="Proteomes" id="UP000291078">
    <property type="component" value="Unassembled WGS sequence"/>
</dbReference>
<comment type="caution">
    <text evidence="2">The sequence shown here is derived from an EMBL/GenBank/DDBJ whole genome shotgun (WGS) entry which is preliminary data.</text>
</comment>
<keyword evidence="1" id="KW-1133">Transmembrane helix</keyword>
<feature type="transmembrane region" description="Helical" evidence="1">
    <location>
        <begin position="7"/>
        <end position="26"/>
    </location>
</feature>
<proteinExistence type="predicted"/>
<keyword evidence="3" id="KW-1185">Reference proteome</keyword>
<protein>
    <submittedName>
        <fullName evidence="2">Uncharacterized protein</fullName>
    </submittedName>
</protein>
<evidence type="ECO:0000313" key="2">
    <source>
        <dbReference type="EMBL" id="RZT42254.1"/>
    </source>
</evidence>
<evidence type="ECO:0000313" key="3">
    <source>
        <dbReference type="Proteomes" id="UP000291078"/>
    </source>
</evidence>
<organism evidence="2 3">
    <name type="scientific">Cupriavidus agavae</name>
    <dbReference type="NCBI Taxonomy" id="1001822"/>
    <lineage>
        <taxon>Bacteria</taxon>
        <taxon>Pseudomonadati</taxon>
        <taxon>Pseudomonadota</taxon>
        <taxon>Betaproteobacteria</taxon>
        <taxon>Burkholderiales</taxon>
        <taxon>Burkholderiaceae</taxon>
        <taxon>Cupriavidus</taxon>
    </lineage>
</organism>
<dbReference type="RefSeq" id="WP_130390238.1">
    <property type="nucleotide sequence ID" value="NZ_SGXM01000001.1"/>
</dbReference>
<feature type="transmembrane region" description="Helical" evidence="1">
    <location>
        <begin position="47"/>
        <end position="66"/>
    </location>
</feature>
<evidence type="ECO:0000256" key="1">
    <source>
        <dbReference type="SAM" id="Phobius"/>
    </source>
</evidence>
<sequence>MTHAIEMFGWFVFHVAIPLLAPLALLPLARLPEFSRSRSGGIVRRSLIVSFLSAFATSVAHATLFVELP</sequence>
<gene>
    <name evidence="2" type="ORF">EV147_1277</name>
</gene>
<name>A0A4Q7S779_9BURK</name>
<dbReference type="AlphaFoldDB" id="A0A4Q7S779"/>
<accession>A0A4Q7S779</accession>
<dbReference type="EMBL" id="SGXM01000001">
    <property type="protein sequence ID" value="RZT42254.1"/>
    <property type="molecule type" value="Genomic_DNA"/>
</dbReference>
<reference evidence="2 3" key="1">
    <citation type="journal article" date="2015" name="Stand. Genomic Sci.">
        <title>Genomic Encyclopedia of Bacterial and Archaeal Type Strains, Phase III: the genomes of soil and plant-associated and newly described type strains.</title>
        <authorList>
            <person name="Whitman W.B."/>
            <person name="Woyke T."/>
            <person name="Klenk H.P."/>
            <person name="Zhou Y."/>
            <person name="Lilburn T.G."/>
            <person name="Beck B.J."/>
            <person name="De Vos P."/>
            <person name="Vandamme P."/>
            <person name="Eisen J.A."/>
            <person name="Garrity G."/>
            <person name="Hugenholtz P."/>
            <person name="Kyrpides N.C."/>
        </authorList>
    </citation>
    <scope>NUCLEOTIDE SEQUENCE [LARGE SCALE GENOMIC DNA]</scope>
    <source>
        <strain evidence="2 3">ASC-9842</strain>
    </source>
</reference>